<evidence type="ECO:0000259" key="1">
    <source>
        <dbReference type="Pfam" id="PF05175"/>
    </source>
</evidence>
<keyword evidence="4" id="KW-1185">Reference proteome</keyword>
<dbReference type="PANTHER" id="PTHR47739:SF1">
    <property type="entry name" value="TRNA1(VAL) (ADENINE(37)-N6)-METHYLTRANSFERASE"/>
    <property type="match status" value="1"/>
</dbReference>
<dbReference type="Pfam" id="PF05175">
    <property type="entry name" value="MTS"/>
    <property type="match status" value="1"/>
</dbReference>
<comment type="caution">
    <text evidence="2">The sequence shown here is derived from an EMBL/GenBank/DDBJ whole genome shotgun (WGS) entry which is preliminary data.</text>
</comment>
<dbReference type="PROSITE" id="PS00092">
    <property type="entry name" value="N6_MTASE"/>
    <property type="match status" value="1"/>
</dbReference>
<name>A0A0R2L192_9LACO</name>
<keyword evidence="2" id="KW-0808">Transferase</keyword>
<reference evidence="3 5" key="2">
    <citation type="submission" date="2019-05" db="EMBL/GenBank/DDBJ databases">
        <title>The metagenome of a microbial culture collection derived from dairy environment covers the genomic content of the human microbiome.</title>
        <authorList>
            <person name="Roder T."/>
            <person name="Wuthrich D."/>
            <person name="Sattari Z."/>
            <person name="Von Ah U."/>
            <person name="Bar C."/>
            <person name="Ronchi F."/>
            <person name="Macpherson A.J."/>
            <person name="Ganal-Vonarburg S.C."/>
            <person name="Bruggmann R."/>
            <person name="Vergeres G."/>
        </authorList>
    </citation>
    <scope>NUCLEOTIDE SEQUENCE [LARGE SCALE GENOMIC DNA]</scope>
    <source>
        <strain evidence="3 5">FAM 18815</strain>
    </source>
</reference>
<proteinExistence type="predicted"/>
<dbReference type="Proteomes" id="UP000051859">
    <property type="component" value="Unassembled WGS sequence"/>
</dbReference>
<dbReference type="GO" id="GO:0008170">
    <property type="term" value="F:N-methyltransferase activity"/>
    <property type="evidence" value="ECO:0007669"/>
    <property type="project" value="UniProtKB-ARBA"/>
</dbReference>
<evidence type="ECO:0000313" key="5">
    <source>
        <dbReference type="Proteomes" id="UP000305541"/>
    </source>
</evidence>
<dbReference type="AlphaFoldDB" id="A0A0R2L192"/>
<dbReference type="RefSeq" id="WP_057801219.1">
    <property type="nucleotide sequence ID" value="NZ_JQBX01000001.1"/>
</dbReference>
<sequence>MQVKLNSDERIDQLYRDDIQIIQSSSVFSFSLDAVLLANFADVKQKSKTKIIDLCAGNGAVGLFLSKKTDGDVTMVEIQSRLSDMARRSIEINNLSDRYHVLNIPLKDSLEYINADSVDNIVCNPPYFENLPNSKKNPNEYLALARHEITTTLDEILFTSQKLLKMNGKLFMVHRPDRLPEILATMTANRLAPKRIQFAYSHPNDQANMVLIEAIKDGRPNGTKILPPIIIYDGKNYSKTIKELLYGNSTD</sequence>
<keyword evidence="2" id="KW-0489">Methyltransferase</keyword>
<organism evidence="2 4">
    <name type="scientific">Pediococcus stilesii</name>
    <dbReference type="NCBI Taxonomy" id="331679"/>
    <lineage>
        <taxon>Bacteria</taxon>
        <taxon>Bacillati</taxon>
        <taxon>Bacillota</taxon>
        <taxon>Bacilli</taxon>
        <taxon>Lactobacillales</taxon>
        <taxon>Lactobacillaceae</taxon>
        <taxon>Pediococcus</taxon>
    </lineage>
</organism>
<protein>
    <submittedName>
        <fullName evidence="2">O-methyltransferase</fullName>
    </submittedName>
    <submittedName>
        <fullName evidence="3">tRNA1(Val) (Adenine(37)-N6)-methyltransferase</fullName>
    </submittedName>
</protein>
<dbReference type="PANTHER" id="PTHR47739">
    <property type="entry name" value="TRNA1(VAL) (ADENINE(37)-N6)-METHYLTRANSFERASE"/>
    <property type="match status" value="1"/>
</dbReference>
<accession>A0A0R2L192</accession>
<dbReference type="EMBL" id="VBTH01000006">
    <property type="protein sequence ID" value="TLQ04580.1"/>
    <property type="molecule type" value="Genomic_DNA"/>
</dbReference>
<dbReference type="GO" id="GO:0008757">
    <property type="term" value="F:S-adenosylmethionine-dependent methyltransferase activity"/>
    <property type="evidence" value="ECO:0007669"/>
    <property type="project" value="UniProtKB-ARBA"/>
</dbReference>
<dbReference type="Gene3D" id="3.40.50.150">
    <property type="entry name" value="Vaccinia Virus protein VP39"/>
    <property type="match status" value="1"/>
</dbReference>
<dbReference type="InterPro" id="IPR050210">
    <property type="entry name" value="tRNA_Adenine-N(6)_MTase"/>
</dbReference>
<evidence type="ECO:0000313" key="4">
    <source>
        <dbReference type="Proteomes" id="UP000051859"/>
    </source>
</evidence>
<dbReference type="Proteomes" id="UP000305541">
    <property type="component" value="Unassembled WGS sequence"/>
</dbReference>
<dbReference type="InterPro" id="IPR007848">
    <property type="entry name" value="Small_mtfrase_dom"/>
</dbReference>
<dbReference type="STRING" id="331679.IV81_GL000098"/>
<evidence type="ECO:0000313" key="2">
    <source>
        <dbReference type="EMBL" id="KRN95216.1"/>
    </source>
</evidence>
<dbReference type="InterPro" id="IPR029063">
    <property type="entry name" value="SAM-dependent_MTases_sf"/>
</dbReference>
<feature type="domain" description="Methyltransferase small" evidence="1">
    <location>
        <begin position="21"/>
        <end position="174"/>
    </location>
</feature>
<dbReference type="SUPFAM" id="SSF53335">
    <property type="entry name" value="S-adenosyl-L-methionine-dependent methyltransferases"/>
    <property type="match status" value="1"/>
</dbReference>
<dbReference type="CDD" id="cd02440">
    <property type="entry name" value="AdoMet_MTases"/>
    <property type="match status" value="1"/>
</dbReference>
<dbReference type="EMBL" id="JQBX01000001">
    <property type="protein sequence ID" value="KRN95216.1"/>
    <property type="molecule type" value="Genomic_DNA"/>
</dbReference>
<gene>
    <name evidence="3" type="ORF">FEZ51_04230</name>
    <name evidence="2" type="ORF">IV81_GL000098</name>
</gene>
<reference evidence="2 4" key="1">
    <citation type="journal article" date="2015" name="Genome Announc.">
        <title>Expanding the biotechnology potential of lactobacilli through comparative genomics of 213 strains and associated genera.</title>
        <authorList>
            <person name="Sun Z."/>
            <person name="Harris H.M."/>
            <person name="McCann A."/>
            <person name="Guo C."/>
            <person name="Argimon S."/>
            <person name="Zhang W."/>
            <person name="Yang X."/>
            <person name="Jeffery I.B."/>
            <person name="Cooney J.C."/>
            <person name="Kagawa T.F."/>
            <person name="Liu W."/>
            <person name="Song Y."/>
            <person name="Salvetti E."/>
            <person name="Wrobel A."/>
            <person name="Rasinkangas P."/>
            <person name="Parkhill J."/>
            <person name="Rea M.C."/>
            <person name="O'Sullivan O."/>
            <person name="Ritari J."/>
            <person name="Douillard F.P."/>
            <person name="Paul Ross R."/>
            <person name="Yang R."/>
            <person name="Briner A.E."/>
            <person name="Felis G.E."/>
            <person name="de Vos W.M."/>
            <person name="Barrangou R."/>
            <person name="Klaenhammer T.R."/>
            <person name="Caufield P.W."/>
            <person name="Cui Y."/>
            <person name="Zhang H."/>
            <person name="O'Toole P.W."/>
        </authorList>
    </citation>
    <scope>NUCLEOTIDE SEQUENCE [LARGE SCALE GENOMIC DNA]</scope>
    <source>
        <strain evidence="2 4">DSM 18001</strain>
    </source>
</reference>
<evidence type="ECO:0000313" key="3">
    <source>
        <dbReference type="EMBL" id="TLQ04580.1"/>
    </source>
</evidence>
<dbReference type="OrthoDB" id="9777257at2"/>
<dbReference type="GO" id="GO:0032259">
    <property type="term" value="P:methylation"/>
    <property type="evidence" value="ECO:0007669"/>
    <property type="project" value="UniProtKB-KW"/>
</dbReference>
<dbReference type="PATRIC" id="fig|331679.3.peg.99"/>
<dbReference type="InterPro" id="IPR002052">
    <property type="entry name" value="DNA_methylase_N6_adenine_CS"/>
</dbReference>
<dbReference type="GO" id="GO:0003676">
    <property type="term" value="F:nucleic acid binding"/>
    <property type="evidence" value="ECO:0007669"/>
    <property type="project" value="InterPro"/>
</dbReference>